<reference evidence="1" key="1">
    <citation type="submission" date="2023-03" db="EMBL/GenBank/DDBJ databases">
        <title>Massive genome expansion in bonnet fungi (Mycena s.s.) driven by repeated elements and novel gene families across ecological guilds.</title>
        <authorList>
            <consortium name="Lawrence Berkeley National Laboratory"/>
            <person name="Harder C.B."/>
            <person name="Miyauchi S."/>
            <person name="Viragh M."/>
            <person name="Kuo A."/>
            <person name="Thoen E."/>
            <person name="Andreopoulos B."/>
            <person name="Lu D."/>
            <person name="Skrede I."/>
            <person name="Drula E."/>
            <person name="Henrissat B."/>
            <person name="Morin E."/>
            <person name="Kohler A."/>
            <person name="Barry K."/>
            <person name="LaButti K."/>
            <person name="Morin E."/>
            <person name="Salamov A."/>
            <person name="Lipzen A."/>
            <person name="Mereny Z."/>
            <person name="Hegedus B."/>
            <person name="Baldrian P."/>
            <person name="Stursova M."/>
            <person name="Weitz H."/>
            <person name="Taylor A."/>
            <person name="Grigoriev I.V."/>
            <person name="Nagy L.G."/>
            <person name="Martin F."/>
            <person name="Kauserud H."/>
        </authorList>
    </citation>
    <scope>NUCLEOTIDE SEQUENCE</scope>
    <source>
        <strain evidence="1">CBHHK182m</strain>
    </source>
</reference>
<evidence type="ECO:0000313" key="1">
    <source>
        <dbReference type="EMBL" id="KAJ7721498.1"/>
    </source>
</evidence>
<keyword evidence="2" id="KW-1185">Reference proteome</keyword>
<comment type="caution">
    <text evidence="1">The sequence shown here is derived from an EMBL/GenBank/DDBJ whole genome shotgun (WGS) entry which is preliminary data.</text>
</comment>
<dbReference type="AlphaFoldDB" id="A0AAD7HJM3"/>
<dbReference type="Proteomes" id="UP001215598">
    <property type="component" value="Unassembled WGS sequence"/>
</dbReference>
<gene>
    <name evidence="1" type="ORF">B0H16DRAFT_367290</name>
</gene>
<protein>
    <submittedName>
        <fullName evidence="1">Uncharacterized protein</fullName>
    </submittedName>
</protein>
<proteinExistence type="predicted"/>
<sequence length="183" mass="19817">MSKLVLACSAPSDRAIGRNLHPTSILSMIPPDVHARGFIGKTREGRKEGSGIIEHALCHSWPALPQPGCGETFSLSPFCSLGSWVYKTSGAQEGLHSPRLHPCLRFGALGSTPGVAASATSSLLGVGIRRNNIVFVEMSTVTVQYGLRVTGCTWGYTAHPYRLQQNLLTVRYFTQLPIDLRRA</sequence>
<name>A0AAD7HJM3_9AGAR</name>
<evidence type="ECO:0000313" key="2">
    <source>
        <dbReference type="Proteomes" id="UP001215598"/>
    </source>
</evidence>
<dbReference type="EMBL" id="JARKIB010000229">
    <property type="protein sequence ID" value="KAJ7721498.1"/>
    <property type="molecule type" value="Genomic_DNA"/>
</dbReference>
<organism evidence="1 2">
    <name type="scientific">Mycena metata</name>
    <dbReference type="NCBI Taxonomy" id="1033252"/>
    <lineage>
        <taxon>Eukaryota</taxon>
        <taxon>Fungi</taxon>
        <taxon>Dikarya</taxon>
        <taxon>Basidiomycota</taxon>
        <taxon>Agaricomycotina</taxon>
        <taxon>Agaricomycetes</taxon>
        <taxon>Agaricomycetidae</taxon>
        <taxon>Agaricales</taxon>
        <taxon>Marasmiineae</taxon>
        <taxon>Mycenaceae</taxon>
        <taxon>Mycena</taxon>
    </lineage>
</organism>
<accession>A0AAD7HJM3</accession>